<comment type="caution">
    <text evidence="1">The sequence shown here is derived from an EMBL/GenBank/DDBJ whole genome shotgun (WGS) entry which is preliminary data.</text>
</comment>
<keyword evidence="2" id="KW-1185">Reference proteome</keyword>
<proteinExistence type="predicted"/>
<reference evidence="1" key="1">
    <citation type="submission" date="2023-04" db="EMBL/GenBank/DDBJ databases">
        <title>Draft Genome sequencing of Naganishia species isolated from polar environments using Oxford Nanopore Technology.</title>
        <authorList>
            <person name="Leo P."/>
            <person name="Venkateswaran K."/>
        </authorList>
    </citation>
    <scope>NUCLEOTIDE SEQUENCE</scope>
    <source>
        <strain evidence="1">MNA-CCFEE 5262</strain>
    </source>
</reference>
<sequence length="210" mass="23186">MSEGTEKEDVRWVASHEQALGQCTGFLRTNFPNAKLVPVPSTAQAAHALHDLSRHPSSTTETDEASIIPRDLHRLPGAAICSAELGERLSGLVVAQKGVQDVQDNYTRFLLLRRTDADDEEPIPQTNESTFYRATSALALEHLLRNPSIHLIAVHSRAYPYTSAKTNGNAIQPDRKIQAAQQAYMEKYNKRYLVEVVGEVGDDVPGLTKL</sequence>
<dbReference type="EMBL" id="JASBWS010000055">
    <property type="protein sequence ID" value="KAJ9104160.1"/>
    <property type="molecule type" value="Genomic_DNA"/>
</dbReference>
<evidence type="ECO:0000313" key="2">
    <source>
        <dbReference type="Proteomes" id="UP001230649"/>
    </source>
</evidence>
<dbReference type="Proteomes" id="UP001230649">
    <property type="component" value="Unassembled WGS sequence"/>
</dbReference>
<protein>
    <submittedName>
        <fullName evidence="1">Uncharacterized protein</fullName>
    </submittedName>
</protein>
<gene>
    <name evidence="1" type="ORF">QFC20_004597</name>
</gene>
<name>A0ACC2VZ64_9TREE</name>
<evidence type="ECO:0000313" key="1">
    <source>
        <dbReference type="EMBL" id="KAJ9104160.1"/>
    </source>
</evidence>
<accession>A0ACC2VZ64</accession>
<organism evidence="1 2">
    <name type="scientific">Naganishia adeliensis</name>
    <dbReference type="NCBI Taxonomy" id="92952"/>
    <lineage>
        <taxon>Eukaryota</taxon>
        <taxon>Fungi</taxon>
        <taxon>Dikarya</taxon>
        <taxon>Basidiomycota</taxon>
        <taxon>Agaricomycotina</taxon>
        <taxon>Tremellomycetes</taxon>
        <taxon>Filobasidiales</taxon>
        <taxon>Filobasidiaceae</taxon>
        <taxon>Naganishia</taxon>
    </lineage>
</organism>